<dbReference type="CDD" id="cd06088">
    <property type="entry name" value="KOW_RPL14"/>
    <property type="match status" value="1"/>
</dbReference>
<evidence type="ECO:0000313" key="4">
    <source>
        <dbReference type="Proteomes" id="UP000660861"/>
    </source>
</evidence>
<protein>
    <submittedName>
        <fullName evidence="3">KOW domain-containing RNA-binding protein</fullName>
    </submittedName>
</protein>
<dbReference type="AlphaFoldDB" id="A0A926ED87"/>
<dbReference type="Proteomes" id="UP000660861">
    <property type="component" value="Unassembled WGS sequence"/>
</dbReference>
<sequence>MKVTKGCVVKSMAGHDGGRFYLVLEVRDGFATIADGKERKLERPKRKNLRHLAPTNKVLDVETLTTNNQLRRALREYNGPLDAPQKMGEQ</sequence>
<accession>A0A926ED87</accession>
<evidence type="ECO:0000256" key="1">
    <source>
        <dbReference type="ARBA" id="ARBA00022980"/>
    </source>
</evidence>
<keyword evidence="2" id="KW-0687">Ribonucleoprotein</keyword>
<organism evidence="3 4">
    <name type="scientific">Zongyangia hominis</name>
    <dbReference type="NCBI Taxonomy" id="2763677"/>
    <lineage>
        <taxon>Bacteria</taxon>
        <taxon>Bacillati</taxon>
        <taxon>Bacillota</taxon>
        <taxon>Clostridia</taxon>
        <taxon>Eubacteriales</taxon>
        <taxon>Oscillospiraceae</taxon>
        <taxon>Zongyangia</taxon>
    </lineage>
</organism>
<dbReference type="InterPro" id="IPR041985">
    <property type="entry name" value="Ribosomal_eL14_KOW"/>
</dbReference>
<dbReference type="SUPFAM" id="SSF50104">
    <property type="entry name" value="Translation proteins SH3-like domain"/>
    <property type="match status" value="1"/>
</dbReference>
<dbReference type="EMBL" id="JACRTC010000003">
    <property type="protein sequence ID" value="MBC8570274.1"/>
    <property type="molecule type" value="Genomic_DNA"/>
</dbReference>
<dbReference type="GO" id="GO:0005840">
    <property type="term" value="C:ribosome"/>
    <property type="evidence" value="ECO:0007669"/>
    <property type="project" value="UniProtKB-KW"/>
</dbReference>
<keyword evidence="4" id="KW-1185">Reference proteome</keyword>
<evidence type="ECO:0000313" key="3">
    <source>
        <dbReference type="EMBL" id="MBC8570274.1"/>
    </source>
</evidence>
<dbReference type="InterPro" id="IPR014722">
    <property type="entry name" value="Rib_uL2_dom2"/>
</dbReference>
<name>A0A926ED87_9FIRM</name>
<reference evidence="3" key="1">
    <citation type="submission" date="2020-08" db="EMBL/GenBank/DDBJ databases">
        <title>Genome public.</title>
        <authorList>
            <person name="Liu C."/>
            <person name="Sun Q."/>
        </authorList>
    </citation>
    <scope>NUCLEOTIDE SEQUENCE</scope>
    <source>
        <strain evidence="3">NSJ-54</strain>
    </source>
</reference>
<evidence type="ECO:0000256" key="2">
    <source>
        <dbReference type="ARBA" id="ARBA00023274"/>
    </source>
</evidence>
<dbReference type="RefSeq" id="WP_262397372.1">
    <property type="nucleotide sequence ID" value="NZ_JACRTC010000003.1"/>
</dbReference>
<proteinExistence type="predicted"/>
<gene>
    <name evidence="3" type="ORF">H8709_05465</name>
</gene>
<keyword evidence="1" id="KW-0689">Ribosomal protein</keyword>
<dbReference type="InterPro" id="IPR008991">
    <property type="entry name" value="Translation_prot_SH3-like_sf"/>
</dbReference>
<dbReference type="GO" id="GO:1990904">
    <property type="term" value="C:ribonucleoprotein complex"/>
    <property type="evidence" value="ECO:0007669"/>
    <property type="project" value="UniProtKB-KW"/>
</dbReference>
<comment type="caution">
    <text evidence="3">The sequence shown here is derived from an EMBL/GenBank/DDBJ whole genome shotgun (WGS) entry which is preliminary data.</text>
</comment>
<dbReference type="Gene3D" id="2.30.30.30">
    <property type="match status" value="1"/>
</dbReference>